<dbReference type="RefSeq" id="WP_103943494.1">
    <property type="nucleotide sequence ID" value="NZ_FNVO01000022.1"/>
</dbReference>
<dbReference type="Pfam" id="PF00501">
    <property type="entry name" value="AMP-binding"/>
    <property type="match status" value="1"/>
</dbReference>
<dbReference type="InterPro" id="IPR045851">
    <property type="entry name" value="AMP-bd_C_sf"/>
</dbReference>
<evidence type="ECO:0000259" key="1">
    <source>
        <dbReference type="Pfam" id="PF00501"/>
    </source>
</evidence>
<dbReference type="InterPro" id="IPR000873">
    <property type="entry name" value="AMP-dep_synth/lig_dom"/>
</dbReference>
<name>A0A1H6DVI9_9ACTN</name>
<dbReference type="SUPFAM" id="SSF56801">
    <property type="entry name" value="Acetyl-CoA synthetase-like"/>
    <property type="match status" value="1"/>
</dbReference>
<accession>A0A1H6DVI9</accession>
<dbReference type="InterPro" id="IPR025110">
    <property type="entry name" value="AMP-bd_C"/>
</dbReference>
<gene>
    <name evidence="3" type="ORF">SAMN04489712_12241</name>
</gene>
<keyword evidence="4" id="KW-1185">Reference proteome</keyword>
<feature type="domain" description="AMP-binding enzyme C-terminal" evidence="2">
    <location>
        <begin position="415"/>
        <end position="487"/>
    </location>
</feature>
<dbReference type="Gene3D" id="3.30.300.30">
    <property type="match status" value="1"/>
</dbReference>
<protein>
    <submittedName>
        <fullName evidence="3">Acyl-CoA synthetase (AMP-forming)/AMP-acid ligase II</fullName>
    </submittedName>
</protein>
<dbReference type="EMBL" id="FNVO01000022">
    <property type="protein sequence ID" value="SEG88605.1"/>
    <property type="molecule type" value="Genomic_DNA"/>
</dbReference>
<dbReference type="Proteomes" id="UP000236723">
    <property type="component" value="Unassembled WGS sequence"/>
</dbReference>
<keyword evidence="3" id="KW-0436">Ligase</keyword>
<dbReference type="PANTHER" id="PTHR43201:SF32">
    <property type="entry name" value="2-SUCCINYLBENZOATE--COA LIGASE, CHLOROPLASTIC_PEROXISOMAL"/>
    <property type="match status" value="1"/>
</dbReference>
<dbReference type="OrthoDB" id="3444674at2"/>
<feature type="domain" description="AMP-dependent synthetase/ligase" evidence="1">
    <location>
        <begin position="23"/>
        <end position="369"/>
    </location>
</feature>
<organism evidence="3 4">
    <name type="scientific">Thermomonospora echinospora</name>
    <dbReference type="NCBI Taxonomy" id="1992"/>
    <lineage>
        <taxon>Bacteria</taxon>
        <taxon>Bacillati</taxon>
        <taxon>Actinomycetota</taxon>
        <taxon>Actinomycetes</taxon>
        <taxon>Streptosporangiales</taxon>
        <taxon>Thermomonosporaceae</taxon>
        <taxon>Thermomonospora</taxon>
    </lineage>
</organism>
<dbReference type="InterPro" id="IPR020845">
    <property type="entry name" value="AMP-binding_CS"/>
</dbReference>
<evidence type="ECO:0000259" key="2">
    <source>
        <dbReference type="Pfam" id="PF13193"/>
    </source>
</evidence>
<dbReference type="Pfam" id="PF13193">
    <property type="entry name" value="AMP-binding_C"/>
    <property type="match status" value="1"/>
</dbReference>
<dbReference type="InterPro" id="IPR042099">
    <property type="entry name" value="ANL_N_sf"/>
</dbReference>
<reference evidence="4" key="1">
    <citation type="submission" date="2016-10" db="EMBL/GenBank/DDBJ databases">
        <authorList>
            <person name="Varghese N."/>
            <person name="Submissions S."/>
        </authorList>
    </citation>
    <scope>NUCLEOTIDE SEQUENCE [LARGE SCALE GENOMIC DNA]</scope>
    <source>
        <strain evidence="4">DSM 43163</strain>
    </source>
</reference>
<dbReference type="PANTHER" id="PTHR43201">
    <property type="entry name" value="ACYL-COA SYNTHETASE"/>
    <property type="match status" value="1"/>
</dbReference>
<dbReference type="Gene3D" id="3.40.50.12780">
    <property type="entry name" value="N-terminal domain of ligase-like"/>
    <property type="match status" value="1"/>
</dbReference>
<dbReference type="PROSITE" id="PS00455">
    <property type="entry name" value="AMP_BINDING"/>
    <property type="match status" value="1"/>
</dbReference>
<sequence>MKTVDADRDRPLSRRLRQMLSLDPDATALTFEDRTYPYAYHLEAIEDLDHLLGDARIRRVGIVLHNRPALVAALIAALATGREVVPLSPFHGDVGLAEDIASLTPQAVIADPEDWARSGVTEAVAGVRAVAVRTGEDRALRAQPADWTADPKPAGPSDVAVLMLTSGTTGRPKRVELTYSRLTAAFTAGGHGEALTGEPRLRPGTSILWGSLVHIGGLYFAVGAVLEGRAVALMERFDVAEWAALVAEHRPRMVGLPPAAMRMVMDAEVPREVFDGVRAVLSGTAPLDPDDADRFEARYGVPVLTNYGATEFAGAIAGWDLRLRREWGTAKRGSVGRAHPGVELRVVDPETTAVLPCGEIGVLEARGGQLPGAEDGRWTRTTDLASLDEDGFLFIHGRVDEAINRGGFKIVPSVIEDALRGHPAVRDASAVGVPDSRLGEVPVAAVTLKRPADPGTLRDWLADRLARYHLPAEIKIVDELPRTPSLKVSRPAVRALFTEARR</sequence>
<proteinExistence type="predicted"/>
<evidence type="ECO:0000313" key="4">
    <source>
        <dbReference type="Proteomes" id="UP000236723"/>
    </source>
</evidence>
<evidence type="ECO:0000313" key="3">
    <source>
        <dbReference type="EMBL" id="SEG88605.1"/>
    </source>
</evidence>
<dbReference type="AlphaFoldDB" id="A0A1H6DVI9"/>
<dbReference type="GO" id="GO:0006631">
    <property type="term" value="P:fatty acid metabolic process"/>
    <property type="evidence" value="ECO:0007669"/>
    <property type="project" value="TreeGrafter"/>
</dbReference>
<dbReference type="GO" id="GO:0031956">
    <property type="term" value="F:medium-chain fatty acid-CoA ligase activity"/>
    <property type="evidence" value="ECO:0007669"/>
    <property type="project" value="TreeGrafter"/>
</dbReference>